<dbReference type="EMBL" id="JAZAQF010000017">
    <property type="protein sequence ID" value="MFG3816670.1"/>
    <property type="molecule type" value="Genomic_DNA"/>
</dbReference>
<dbReference type="CDD" id="cd09993">
    <property type="entry name" value="HDAC_classIV"/>
    <property type="match status" value="1"/>
</dbReference>
<dbReference type="InterPro" id="IPR037138">
    <property type="entry name" value="His_deacetylse_dom_sf"/>
</dbReference>
<protein>
    <submittedName>
        <fullName evidence="4">Histone deacetylase</fullName>
    </submittedName>
</protein>
<evidence type="ECO:0000256" key="2">
    <source>
        <dbReference type="ARBA" id="ARBA00022801"/>
    </source>
</evidence>
<keyword evidence="5" id="KW-1185">Reference proteome</keyword>
<dbReference type="Gene3D" id="3.40.800.20">
    <property type="entry name" value="Histone deacetylase domain"/>
    <property type="match status" value="1"/>
</dbReference>
<dbReference type="InterPro" id="IPR023696">
    <property type="entry name" value="Ureohydrolase_dom_sf"/>
</dbReference>
<comment type="caution">
    <text evidence="4">The sequence shown here is derived from an EMBL/GenBank/DDBJ whole genome shotgun (WGS) entry which is preliminary data.</text>
</comment>
<dbReference type="SUPFAM" id="SSF52768">
    <property type="entry name" value="Arginase/deacetylase"/>
    <property type="match status" value="1"/>
</dbReference>
<evidence type="ECO:0000313" key="4">
    <source>
        <dbReference type="EMBL" id="MFG3816670.1"/>
    </source>
</evidence>
<dbReference type="PRINTS" id="PR01270">
    <property type="entry name" value="HDASUPER"/>
</dbReference>
<dbReference type="InterPro" id="IPR000286">
    <property type="entry name" value="HDACs"/>
</dbReference>
<accession>A0ABW7C635</accession>
<proteinExistence type="inferred from homology"/>
<dbReference type="Pfam" id="PF00850">
    <property type="entry name" value="Hist_deacetyl"/>
    <property type="match status" value="1"/>
</dbReference>
<feature type="domain" description="Histone deacetylase" evidence="3">
    <location>
        <begin position="19"/>
        <end position="281"/>
    </location>
</feature>
<dbReference type="InterPro" id="IPR023801">
    <property type="entry name" value="His_deacetylse_dom"/>
</dbReference>
<evidence type="ECO:0000313" key="5">
    <source>
        <dbReference type="Proteomes" id="UP001604335"/>
    </source>
</evidence>
<dbReference type="PANTHER" id="PTHR10625">
    <property type="entry name" value="HISTONE DEACETYLASE HDAC1-RELATED"/>
    <property type="match status" value="1"/>
</dbReference>
<organism evidence="4 5">
    <name type="scientific">Limnothrix redekei LRLZ20PSL1</name>
    <dbReference type="NCBI Taxonomy" id="3112953"/>
    <lineage>
        <taxon>Bacteria</taxon>
        <taxon>Bacillati</taxon>
        <taxon>Cyanobacteriota</taxon>
        <taxon>Cyanophyceae</taxon>
        <taxon>Pseudanabaenales</taxon>
        <taxon>Pseudanabaenaceae</taxon>
        <taxon>Limnothrix</taxon>
    </lineage>
</organism>
<keyword evidence="2" id="KW-0378">Hydrolase</keyword>
<dbReference type="RefSeq" id="WP_393010729.1">
    <property type="nucleotide sequence ID" value="NZ_JAZAQF010000017.1"/>
</dbReference>
<dbReference type="InterPro" id="IPR044150">
    <property type="entry name" value="HDAC_classIV"/>
</dbReference>
<sequence length="305" mass="33487">MNVPLVYHPDYVAPLPPGHRFPMQKFAKLYDRLRSDGTATPEQFHQPDRPPQDWIELVHDRAYVEAYCQGTLDPKAQRRIGLPWSPALANRTCVAAGGTVLTARLALRHGLACNLAGGTHHAFPDFGSGFCIFNDLAIATRVLQAEGLVDRVLIVDLDVHQGDGTAWIFRNEPQVFTFSMHCEANFPARKQASDLDVALPEGMEDDDYLQTLDRFLPELLAQVRPDLVIYDAGVDPHGGDRLGKLALTDSGLFRRDMQVLTTCVAAGYPVACTIGGGYCDDLAALVDRHALIHRAAAQVAQCYGL</sequence>
<gene>
    <name evidence="4" type="ORF">VPK24_03395</name>
</gene>
<dbReference type="PANTHER" id="PTHR10625:SF19">
    <property type="entry name" value="HISTONE DEACETYLASE 12"/>
    <property type="match status" value="1"/>
</dbReference>
<evidence type="ECO:0000256" key="1">
    <source>
        <dbReference type="ARBA" id="ARBA00005947"/>
    </source>
</evidence>
<evidence type="ECO:0000259" key="3">
    <source>
        <dbReference type="Pfam" id="PF00850"/>
    </source>
</evidence>
<name>A0ABW7C635_9CYAN</name>
<comment type="similarity">
    <text evidence="1">Belongs to the histone deacetylase family.</text>
</comment>
<reference evidence="5" key="1">
    <citation type="journal article" date="2024" name="Algal Res.">
        <title>Biochemical, toxicological and genomic investigation of a high-biomass producing Limnothrix strain isolated from Italian shallow drinking water reservoir.</title>
        <authorList>
            <person name="Simonazzi M."/>
            <person name="Shishido T.K."/>
            <person name="Delbaje E."/>
            <person name="Wahlsten M."/>
            <person name="Fewer D.P."/>
            <person name="Sivonen K."/>
            <person name="Pezzolesi L."/>
            <person name="Pistocchi R."/>
        </authorList>
    </citation>
    <scope>NUCLEOTIDE SEQUENCE [LARGE SCALE GENOMIC DNA]</scope>
    <source>
        <strain evidence="5">LRLZ20PSL1</strain>
    </source>
</reference>
<dbReference type="Proteomes" id="UP001604335">
    <property type="component" value="Unassembled WGS sequence"/>
</dbReference>